<dbReference type="SUPFAM" id="SSF47384">
    <property type="entry name" value="Homodimeric domain of signal transducing histidine kinase"/>
    <property type="match status" value="1"/>
</dbReference>
<gene>
    <name evidence="10" type="ORF">DFR35_0193</name>
</gene>
<dbReference type="SMART" id="SM00388">
    <property type="entry name" value="HisKA"/>
    <property type="match status" value="1"/>
</dbReference>
<feature type="transmembrane region" description="Helical" evidence="8">
    <location>
        <begin position="309"/>
        <end position="332"/>
    </location>
</feature>
<evidence type="ECO:0000256" key="8">
    <source>
        <dbReference type="SAM" id="Phobius"/>
    </source>
</evidence>
<dbReference type="Proteomes" id="UP000268908">
    <property type="component" value="Unassembled WGS sequence"/>
</dbReference>
<keyword evidence="8" id="KW-0472">Membrane</keyword>
<organism evidence="10 11">
    <name type="scientific">Sulfurisoma sediminicola</name>
    <dbReference type="NCBI Taxonomy" id="1381557"/>
    <lineage>
        <taxon>Bacteria</taxon>
        <taxon>Pseudomonadati</taxon>
        <taxon>Pseudomonadota</taxon>
        <taxon>Betaproteobacteria</taxon>
        <taxon>Nitrosomonadales</taxon>
        <taxon>Sterolibacteriaceae</taxon>
        <taxon>Sulfurisoma</taxon>
    </lineage>
</organism>
<dbReference type="InterPro" id="IPR036890">
    <property type="entry name" value="HATPase_C_sf"/>
</dbReference>
<keyword evidence="10" id="KW-0808">Transferase</keyword>
<evidence type="ECO:0000256" key="5">
    <source>
        <dbReference type="ARBA" id="ARBA00022553"/>
    </source>
</evidence>
<dbReference type="GO" id="GO:0000155">
    <property type="term" value="F:phosphorelay sensor kinase activity"/>
    <property type="evidence" value="ECO:0007669"/>
    <property type="project" value="InterPro"/>
</dbReference>
<dbReference type="GO" id="GO:0005886">
    <property type="term" value="C:plasma membrane"/>
    <property type="evidence" value="ECO:0007669"/>
    <property type="project" value="UniProtKB-SubCell"/>
</dbReference>
<dbReference type="PANTHER" id="PTHR43065">
    <property type="entry name" value="SENSOR HISTIDINE KINASE"/>
    <property type="match status" value="1"/>
</dbReference>
<evidence type="ECO:0000256" key="2">
    <source>
        <dbReference type="ARBA" id="ARBA00004651"/>
    </source>
</evidence>
<evidence type="ECO:0000313" key="11">
    <source>
        <dbReference type="Proteomes" id="UP000268908"/>
    </source>
</evidence>
<comment type="caution">
    <text evidence="10">The sequence shown here is derived from an EMBL/GenBank/DDBJ whole genome shotgun (WGS) entry which is preliminary data.</text>
</comment>
<dbReference type="Pfam" id="PF00512">
    <property type="entry name" value="HisKA"/>
    <property type="match status" value="1"/>
</dbReference>
<evidence type="ECO:0000259" key="9">
    <source>
        <dbReference type="PROSITE" id="PS50109"/>
    </source>
</evidence>
<evidence type="ECO:0000256" key="7">
    <source>
        <dbReference type="ARBA" id="ARBA00022989"/>
    </source>
</evidence>
<feature type="transmembrane region" description="Helical" evidence="8">
    <location>
        <begin position="21"/>
        <end position="39"/>
    </location>
</feature>
<dbReference type="Gene3D" id="1.10.287.130">
    <property type="match status" value="1"/>
</dbReference>
<dbReference type="InterPro" id="IPR029151">
    <property type="entry name" value="Sensor-like_sf"/>
</dbReference>
<dbReference type="InterPro" id="IPR029150">
    <property type="entry name" value="dCache_3"/>
</dbReference>
<keyword evidence="6 8" id="KW-0812">Transmembrane</keyword>
<dbReference type="InterPro" id="IPR003661">
    <property type="entry name" value="HisK_dim/P_dom"/>
</dbReference>
<dbReference type="EC" id="2.7.13.3" evidence="3"/>
<sequence length="588" mass="65119">MNSVSPAMQPRRVRAAFMGSFAVALVVIMSVFATAIYLVEASVRDRDLAERSAAVAKLFEVKLEKDANLMRAVVRTMMSNAAIEHAFRNGDRGELERNARDLFEALRSDHRITHLYFTGPDRVNLYRLHTPTEHDDRIDRATMVQASSRKQPVHGLELGPLGTLTLRLVMPWRQGESDLGYVEVGEEIKHVIDEVRDNLAVDLLVLVDKRFVAQEQWQRGQTLMQRQGQGDWERFSGHVVQAQTMTRLPAALDERVLARLLGGDSAKIEDGGRSLHMAAVPLADAGGQQIGKLVILRDITLLESTFNGYMAAVVLLSLAVAAGVFGVFYVALQRVEKDYRRQHELEHRLLRVDTEHQRILQMEKLSALGTMVGSIAHQLNNPLVGVVNMAQLAEREIGEAGDGPARTRELLAEIRRAGEDCRGFVRRMLEFSKVSCFESKPTPMAALIEDTVLMFRQAEPRHLPVDVQLPAEPPVLNVDPILIRHALFNLLLNAAQATEGNAGIDIRLEPQPDPVSGSPGWSLAVADRGRGIAPEVMEKIFVPFFTTRADGTGLGLPVVLHVVLLHDGHVTASNRPDGGTQFAIWLPQ</sequence>
<keyword evidence="11" id="KW-1185">Reference proteome</keyword>
<evidence type="ECO:0000256" key="1">
    <source>
        <dbReference type="ARBA" id="ARBA00000085"/>
    </source>
</evidence>
<dbReference type="PROSITE" id="PS50109">
    <property type="entry name" value="HIS_KIN"/>
    <property type="match status" value="1"/>
</dbReference>
<proteinExistence type="predicted"/>
<dbReference type="CDD" id="cd00082">
    <property type="entry name" value="HisKA"/>
    <property type="match status" value="1"/>
</dbReference>
<dbReference type="AlphaFoldDB" id="A0A497XIH5"/>
<dbReference type="Gene3D" id="3.30.565.10">
    <property type="entry name" value="Histidine kinase-like ATPase, C-terminal domain"/>
    <property type="match status" value="1"/>
</dbReference>
<dbReference type="PRINTS" id="PR00344">
    <property type="entry name" value="BCTRLSENSOR"/>
</dbReference>
<evidence type="ECO:0000313" key="10">
    <source>
        <dbReference type="EMBL" id="RLJ67644.1"/>
    </source>
</evidence>
<keyword evidence="7 8" id="KW-1133">Transmembrane helix</keyword>
<dbReference type="SMART" id="SM00387">
    <property type="entry name" value="HATPase_c"/>
    <property type="match status" value="1"/>
</dbReference>
<dbReference type="Pfam" id="PF14827">
    <property type="entry name" value="dCache_3"/>
    <property type="match status" value="1"/>
</dbReference>
<dbReference type="InterPro" id="IPR036097">
    <property type="entry name" value="HisK_dim/P_sf"/>
</dbReference>
<reference evidence="10 11" key="1">
    <citation type="submission" date="2018-10" db="EMBL/GenBank/DDBJ databases">
        <title>Genomic Encyclopedia of Type Strains, Phase IV (KMG-IV): sequencing the most valuable type-strain genomes for metagenomic binning, comparative biology and taxonomic classification.</title>
        <authorList>
            <person name="Goeker M."/>
        </authorList>
    </citation>
    <scope>NUCLEOTIDE SEQUENCE [LARGE SCALE GENOMIC DNA]</scope>
    <source>
        <strain evidence="10 11">DSM 26916</strain>
    </source>
</reference>
<dbReference type="InterPro" id="IPR005467">
    <property type="entry name" value="His_kinase_dom"/>
</dbReference>
<dbReference type="SUPFAM" id="SSF55874">
    <property type="entry name" value="ATPase domain of HSP90 chaperone/DNA topoisomerase II/histidine kinase"/>
    <property type="match status" value="1"/>
</dbReference>
<dbReference type="SUPFAM" id="SSF103190">
    <property type="entry name" value="Sensory domain-like"/>
    <property type="match status" value="1"/>
</dbReference>
<evidence type="ECO:0000256" key="4">
    <source>
        <dbReference type="ARBA" id="ARBA00022475"/>
    </source>
</evidence>
<keyword evidence="5" id="KW-0597">Phosphoprotein</keyword>
<comment type="subcellular location">
    <subcellularLocation>
        <location evidence="2">Cell membrane</location>
        <topology evidence="2">Multi-pass membrane protein</topology>
    </subcellularLocation>
</comment>
<dbReference type="InterPro" id="IPR003594">
    <property type="entry name" value="HATPase_dom"/>
</dbReference>
<dbReference type="OrthoDB" id="224978at2"/>
<feature type="domain" description="Histidine kinase" evidence="9">
    <location>
        <begin position="374"/>
        <end position="588"/>
    </location>
</feature>
<dbReference type="InterPro" id="IPR004358">
    <property type="entry name" value="Sig_transdc_His_kin-like_C"/>
</dbReference>
<name>A0A497XIH5_9PROT</name>
<dbReference type="Gene3D" id="3.30.450.20">
    <property type="entry name" value="PAS domain"/>
    <property type="match status" value="1"/>
</dbReference>
<dbReference type="EMBL" id="RCCI01000004">
    <property type="protein sequence ID" value="RLJ67644.1"/>
    <property type="molecule type" value="Genomic_DNA"/>
</dbReference>
<accession>A0A497XIH5</accession>
<evidence type="ECO:0000256" key="3">
    <source>
        <dbReference type="ARBA" id="ARBA00012438"/>
    </source>
</evidence>
<dbReference type="PANTHER" id="PTHR43065:SF42">
    <property type="entry name" value="TWO-COMPONENT SENSOR PPRA"/>
    <property type="match status" value="1"/>
</dbReference>
<keyword evidence="10" id="KW-0418">Kinase</keyword>
<protein>
    <recommendedName>
        <fullName evidence="3">histidine kinase</fullName>
        <ecNumber evidence="3">2.7.13.3</ecNumber>
    </recommendedName>
</protein>
<keyword evidence="4" id="KW-1003">Cell membrane</keyword>
<dbReference type="Pfam" id="PF02518">
    <property type="entry name" value="HATPase_c"/>
    <property type="match status" value="1"/>
</dbReference>
<comment type="catalytic activity">
    <reaction evidence="1">
        <text>ATP + protein L-histidine = ADP + protein N-phospho-L-histidine.</text>
        <dbReference type="EC" id="2.7.13.3"/>
    </reaction>
</comment>
<dbReference type="RefSeq" id="WP_121239621.1">
    <property type="nucleotide sequence ID" value="NZ_BHVV01000001.1"/>
</dbReference>
<evidence type="ECO:0000256" key="6">
    <source>
        <dbReference type="ARBA" id="ARBA00022692"/>
    </source>
</evidence>